<protein>
    <submittedName>
        <fullName evidence="2">Uncharacterized protein</fullName>
    </submittedName>
</protein>
<keyword evidence="3" id="KW-1185">Reference proteome</keyword>
<organism evidence="2 3">
    <name type="scientific">Enterococcus plantarum</name>
    <dbReference type="NCBI Taxonomy" id="1077675"/>
    <lineage>
        <taxon>Bacteria</taxon>
        <taxon>Bacillati</taxon>
        <taxon>Bacillota</taxon>
        <taxon>Bacilli</taxon>
        <taxon>Lactobacillales</taxon>
        <taxon>Enterococcaceae</taxon>
        <taxon>Enterococcus</taxon>
    </lineage>
</organism>
<accession>A0A2W4B268</accession>
<reference evidence="2 3" key="1">
    <citation type="submission" date="2017-11" db="EMBL/GenBank/DDBJ databases">
        <title>Draft genome sequence of Enterococcus plantarum TRW2 strain isolated from lettuce.</title>
        <authorList>
            <person name="Kim E.B."/>
            <person name="Marco M.L."/>
            <person name="Williams T.R."/>
            <person name="You I.H."/>
        </authorList>
    </citation>
    <scope>NUCLEOTIDE SEQUENCE [LARGE SCALE GENOMIC DNA]</scope>
    <source>
        <strain evidence="2 3">TRW2</strain>
    </source>
</reference>
<evidence type="ECO:0000256" key="1">
    <source>
        <dbReference type="SAM" id="Phobius"/>
    </source>
</evidence>
<dbReference type="RefSeq" id="WP_069653263.1">
    <property type="nucleotide sequence ID" value="NZ_MIKA01000002.1"/>
</dbReference>
<keyword evidence="1" id="KW-0472">Membrane</keyword>
<proteinExistence type="predicted"/>
<dbReference type="OrthoDB" id="2186609at2"/>
<feature type="transmembrane region" description="Helical" evidence="1">
    <location>
        <begin position="30"/>
        <end position="50"/>
    </location>
</feature>
<evidence type="ECO:0000313" key="3">
    <source>
        <dbReference type="Proteomes" id="UP000249828"/>
    </source>
</evidence>
<comment type="caution">
    <text evidence="2">The sequence shown here is derived from an EMBL/GenBank/DDBJ whole genome shotgun (WGS) entry which is preliminary data.</text>
</comment>
<keyword evidence="1" id="KW-1133">Transmembrane helix</keyword>
<gene>
    <name evidence="2" type="ORF">CI088_16615</name>
</gene>
<dbReference type="AlphaFoldDB" id="A0A2W4B268"/>
<sequence length="76" mass="9370">MAYHTYEFLKKRRNDPKWRSAYISARNKKIISFLVLGNIILWGAIFWRYIERNNIDVMSYLNELQQRVLDRLNELY</sequence>
<dbReference type="EMBL" id="PIEU01000129">
    <property type="protein sequence ID" value="PZL69875.1"/>
    <property type="molecule type" value="Genomic_DNA"/>
</dbReference>
<name>A0A2W4B268_9ENTE</name>
<evidence type="ECO:0000313" key="2">
    <source>
        <dbReference type="EMBL" id="PZL69875.1"/>
    </source>
</evidence>
<dbReference type="Proteomes" id="UP000249828">
    <property type="component" value="Unassembled WGS sequence"/>
</dbReference>
<keyword evidence="1" id="KW-0812">Transmembrane</keyword>